<dbReference type="Pfam" id="PF03514">
    <property type="entry name" value="GRAS"/>
    <property type="match status" value="1"/>
</dbReference>
<reference evidence="5" key="1">
    <citation type="journal article" date="2009" name="Proc. Natl. Acad. Sci. U.S.A.">
        <title>Comparative sequence analysis of MONOCULM1-orthologous regions in 14 Oryza genomes.</title>
        <authorList>
            <person name="Lu F."/>
            <person name="Ammiraju J.S."/>
            <person name="Sanyal A."/>
            <person name="Zhang S."/>
            <person name="Song R."/>
            <person name="Chen J."/>
            <person name="Li G."/>
            <person name="Sui Y."/>
            <person name="Song X."/>
            <person name="Cheng Z."/>
            <person name="de Oliveira A.C."/>
            <person name="Bennetzen J.L."/>
            <person name="Jackson S.A."/>
            <person name="Wing R.A."/>
            <person name="Chen M."/>
        </authorList>
    </citation>
    <scope>NUCLEOTIDE SEQUENCE</scope>
</reference>
<feature type="region of interest" description="PFYRE" evidence="3">
    <location>
        <begin position="264"/>
        <end position="355"/>
    </location>
</feature>
<keyword evidence="2" id="KW-0804">Transcription</keyword>
<comment type="caution">
    <text evidence="3">Lacks conserved residue(s) required for the propagation of feature annotation.</text>
</comment>
<proteinExistence type="inferred from homology"/>
<evidence type="ECO:0000256" key="3">
    <source>
        <dbReference type="PROSITE-ProRule" id="PRU01191"/>
    </source>
</evidence>
<organism evidence="5">
    <name type="scientific">Oryza coarctata</name>
    <name type="common">Wild rice</name>
    <name type="synonym">Porteresia coarctata</name>
    <dbReference type="NCBI Taxonomy" id="77588"/>
    <lineage>
        <taxon>Eukaryota</taxon>
        <taxon>Viridiplantae</taxon>
        <taxon>Streptophyta</taxon>
        <taxon>Embryophyta</taxon>
        <taxon>Tracheophyta</taxon>
        <taxon>Spermatophyta</taxon>
        <taxon>Magnoliopsida</taxon>
        <taxon>Liliopsida</taxon>
        <taxon>Poales</taxon>
        <taxon>Poaceae</taxon>
        <taxon>BOP clade</taxon>
        <taxon>Oryzoideae</taxon>
        <taxon>Oryzeae</taxon>
        <taxon>Oryzinae</taxon>
        <taxon>Oryza</taxon>
    </lineage>
</organism>
<dbReference type="EMBL" id="FJ032635">
    <property type="protein sequence ID" value="ACN85288.1"/>
    <property type="molecule type" value="Genomic_DNA"/>
</dbReference>
<evidence type="ECO:0000256" key="4">
    <source>
        <dbReference type="SAM" id="MobiDB-lite"/>
    </source>
</evidence>
<name>C0JAA7_ORYCO</name>
<dbReference type="InterPro" id="IPR005202">
    <property type="entry name" value="TF_GRAS"/>
</dbReference>
<dbReference type="PANTHER" id="PTHR31636">
    <property type="entry name" value="OSJNBA0084A10.13 PROTEIN-RELATED"/>
    <property type="match status" value="1"/>
</dbReference>
<feature type="region of interest" description="SAW" evidence="3">
    <location>
        <begin position="358"/>
        <end position="431"/>
    </location>
</feature>
<evidence type="ECO:0000256" key="1">
    <source>
        <dbReference type="ARBA" id="ARBA00023015"/>
    </source>
</evidence>
<comment type="similarity">
    <text evidence="3">Belongs to the GRAS family.</text>
</comment>
<keyword evidence="1" id="KW-0805">Transcription regulation</keyword>
<sequence>MLRSLHSSSSSDTDNNSGGCKNNGGGDAAAVGGGAGGVGRAVAAAPSTRDLLLACADLLQRGDLSAARRAAEIVLSAASPRGDAADRLAYHFARALEFRVDAKTGRVVVVGGALPVSAWSASSGAYLAFNQIAPFLRFAHLTANQAILEAVDGARRVHILDLDAVHGVQWPPLLQAIAERADPALGPPEVRITGAGADRDTLLRTGNRLRAFARSIHLPFHFTPLLLSCATTPHVAGTSTATGAATTTASGGATSLELHPDEMLAVNCVMFLHNLGGHELAAFLKWVKAMSPAVVTIAEREAGGGGDHIDDLPRRVGVAMDHYSAVFEALEATVPPGSRERLAVEQEVLGREIEAAVGPSGDRWWRGIERWGGAARGAGFAARPLSAFAVSQARLLLRLHYPSEGYLVQEARGACFLGWQTRPLLSVSAWQSS</sequence>
<feature type="region of interest" description="Disordered" evidence="4">
    <location>
        <begin position="1"/>
        <end position="21"/>
    </location>
</feature>
<evidence type="ECO:0000313" key="5">
    <source>
        <dbReference type="EMBL" id="ACN85288.1"/>
    </source>
</evidence>
<feature type="compositionally biased region" description="Low complexity" evidence="4">
    <location>
        <begin position="7"/>
        <end position="20"/>
    </location>
</feature>
<feature type="short sequence motif" description="VHIID" evidence="3">
    <location>
        <begin position="157"/>
        <end position="161"/>
    </location>
</feature>
<dbReference type="PROSITE" id="PS50985">
    <property type="entry name" value="GRAS"/>
    <property type="match status" value="1"/>
</dbReference>
<dbReference type="AlphaFoldDB" id="C0JAA7"/>
<accession>C0JAA7</accession>
<protein>
    <submittedName>
        <fullName evidence="5">Monoculm1</fullName>
    </submittedName>
</protein>
<evidence type="ECO:0000256" key="2">
    <source>
        <dbReference type="ARBA" id="ARBA00023163"/>
    </source>
</evidence>